<dbReference type="Proteomes" id="UP000321362">
    <property type="component" value="Chromosome"/>
</dbReference>
<dbReference type="GO" id="GO:0016740">
    <property type="term" value="F:transferase activity"/>
    <property type="evidence" value="ECO:0007669"/>
    <property type="project" value="UniProtKB-KW"/>
</dbReference>
<sequence length="429" mass="50168">MEKIRIGIFVEGTFLPSFEGATQRFVALAENLSKANFEVVILHCYRGWSDKNIIKDQNYTTYFIPPDTFYNDTLTIEGIIKSEHLEIILMSNYEMVMQIGYPLKRRIYNLKLIFEVHDISYDYNRSFNPTDEKNEREKRFEYLAFNVADICICFNGYDKARISEILLEFNNNEYDELSKVIEIPFGITHNKTNFVEINLNSKNIIFLGNIYHTPNSIALKDICFKILPEIKNYDLAIRFLIVGDVPDYLAKECQDEHILFLGKIENLENVFKDAILAICPIFYGAGTKVKMLDYCQAGMPILCSSQSLRGIIDNEKDGFDFEVEDDIEKYAVRILKILGSPKRLMEMSVKTKKYTERQSWSNIIRRFNLAIESCTVNKNPEISEDDKILLKQLNPYFLEYYYRLNRFNDIKIEKIYKGGFGMITELTFL</sequence>
<name>A0A5B8W5G9_9SPHI</name>
<dbReference type="SUPFAM" id="SSF53756">
    <property type="entry name" value="UDP-Glycosyltransferase/glycogen phosphorylase"/>
    <property type="match status" value="1"/>
</dbReference>
<gene>
    <name evidence="1" type="ORF">FSB76_24920</name>
</gene>
<dbReference type="CDD" id="cd03801">
    <property type="entry name" value="GT4_PimA-like"/>
    <property type="match status" value="1"/>
</dbReference>
<dbReference type="PANTHER" id="PTHR12526">
    <property type="entry name" value="GLYCOSYLTRANSFERASE"/>
    <property type="match status" value="1"/>
</dbReference>
<dbReference type="Gene3D" id="3.40.50.2000">
    <property type="entry name" value="Glycogen Phosphorylase B"/>
    <property type="match status" value="2"/>
</dbReference>
<dbReference type="PANTHER" id="PTHR12526:SF630">
    <property type="entry name" value="GLYCOSYLTRANSFERASE"/>
    <property type="match status" value="1"/>
</dbReference>
<evidence type="ECO:0000313" key="1">
    <source>
        <dbReference type="EMBL" id="QEC79033.1"/>
    </source>
</evidence>
<keyword evidence="1" id="KW-0808">Transferase</keyword>
<keyword evidence="2" id="KW-1185">Reference proteome</keyword>
<dbReference type="OrthoDB" id="9807209at2"/>
<dbReference type="Pfam" id="PF13692">
    <property type="entry name" value="Glyco_trans_1_4"/>
    <property type="match status" value="1"/>
</dbReference>
<dbReference type="RefSeq" id="WP_147058232.1">
    <property type="nucleotide sequence ID" value="NZ_CP042437.1"/>
</dbReference>
<reference evidence="1 2" key="1">
    <citation type="journal article" date="2013" name="J. Microbiol.">
        <title>Mucilaginibacter ginsenosidivorax sp. nov., with ginsenoside converting activity isolated from sediment.</title>
        <authorList>
            <person name="Kim J.K."/>
            <person name="Choi T.E."/>
            <person name="Liu Q.M."/>
            <person name="Park H.Y."/>
            <person name="Yi T.H."/>
            <person name="Yoon M.H."/>
            <person name="Kim S.C."/>
            <person name="Im W.T."/>
        </authorList>
    </citation>
    <scope>NUCLEOTIDE SEQUENCE [LARGE SCALE GENOMIC DNA]</scope>
    <source>
        <strain evidence="1 2">KHI28</strain>
    </source>
</reference>
<dbReference type="EMBL" id="CP042437">
    <property type="protein sequence ID" value="QEC79033.1"/>
    <property type="molecule type" value="Genomic_DNA"/>
</dbReference>
<evidence type="ECO:0000313" key="2">
    <source>
        <dbReference type="Proteomes" id="UP000321362"/>
    </source>
</evidence>
<protein>
    <submittedName>
        <fullName evidence="1">Glycosyltransferase family 4 protein</fullName>
    </submittedName>
</protein>
<accession>A0A5B8W5G9</accession>
<organism evidence="1 2">
    <name type="scientific">Mucilaginibacter ginsenosidivorax</name>
    <dbReference type="NCBI Taxonomy" id="862126"/>
    <lineage>
        <taxon>Bacteria</taxon>
        <taxon>Pseudomonadati</taxon>
        <taxon>Bacteroidota</taxon>
        <taxon>Sphingobacteriia</taxon>
        <taxon>Sphingobacteriales</taxon>
        <taxon>Sphingobacteriaceae</taxon>
        <taxon>Mucilaginibacter</taxon>
    </lineage>
</organism>
<dbReference type="AlphaFoldDB" id="A0A5B8W5G9"/>
<proteinExistence type="predicted"/>
<dbReference type="KEGG" id="mgk:FSB76_24920"/>